<evidence type="ECO:0000313" key="3">
    <source>
        <dbReference type="EMBL" id="CDW74060.1"/>
    </source>
</evidence>
<feature type="chain" id="PRO_5001729107" evidence="2">
    <location>
        <begin position="17"/>
        <end position="420"/>
    </location>
</feature>
<reference evidence="3 4" key="1">
    <citation type="submission" date="2014-06" db="EMBL/GenBank/DDBJ databases">
        <authorList>
            <person name="Swart Estienne"/>
        </authorList>
    </citation>
    <scope>NUCLEOTIDE SEQUENCE [LARGE SCALE GENOMIC DNA]</scope>
    <source>
        <strain evidence="3 4">130c</strain>
    </source>
</reference>
<dbReference type="Proteomes" id="UP000039865">
    <property type="component" value="Unassembled WGS sequence"/>
</dbReference>
<dbReference type="InParanoid" id="A0A077ZVT5"/>
<feature type="signal peptide" evidence="2">
    <location>
        <begin position="1"/>
        <end position="16"/>
    </location>
</feature>
<feature type="region of interest" description="Disordered" evidence="1">
    <location>
        <begin position="268"/>
        <end position="289"/>
    </location>
</feature>
<dbReference type="EMBL" id="CCKQ01002959">
    <property type="protein sequence ID" value="CDW74060.1"/>
    <property type="molecule type" value="Genomic_DNA"/>
</dbReference>
<evidence type="ECO:0000256" key="2">
    <source>
        <dbReference type="SAM" id="SignalP"/>
    </source>
</evidence>
<gene>
    <name evidence="3" type="primary">Contig2866.g3070</name>
    <name evidence="3" type="ORF">STYLEM_3053</name>
</gene>
<organism evidence="3 4">
    <name type="scientific">Stylonychia lemnae</name>
    <name type="common">Ciliate</name>
    <dbReference type="NCBI Taxonomy" id="5949"/>
    <lineage>
        <taxon>Eukaryota</taxon>
        <taxon>Sar</taxon>
        <taxon>Alveolata</taxon>
        <taxon>Ciliophora</taxon>
        <taxon>Intramacronucleata</taxon>
        <taxon>Spirotrichea</taxon>
        <taxon>Stichotrichia</taxon>
        <taxon>Sporadotrichida</taxon>
        <taxon>Oxytrichidae</taxon>
        <taxon>Stylonychinae</taxon>
        <taxon>Stylonychia</taxon>
    </lineage>
</organism>
<keyword evidence="2" id="KW-0732">Signal</keyword>
<sequence length="420" mass="50272">MLYLIIHLIQARLAYSSKQMIKHQYQWEEVHLKLGTLEDSKIILQNRFTAEELLPKLENTRQAFVRGGVFSPQALNRDRDKILSTFDTRRQSNNSQKVVDDFLNPKFYQVPKEITKKYGLKFHERFNLFKDKDYEELITTERLRNQKQKYREGDMVQISPKPKKPVKPKDYLEISIHGGQIDERLKFSRYQSSEDSDAVQDFVDRLDVHESPKEEEIFLNMVERYRPKNYRNPSPNSQESSHDSNLFKGEYAIENEDVELDEQDILETEKPISNDQNSNDQSPLREKNNQVPFKSLVIRQKREKIMKFLMRQDSFSKELQQIEDFKLKSLLKGGKKVNVIEEREQQEKYIKKRIKEMEQKCYQDLVEKYSLIKDMSQKKRFKEDLLGRQFNFQLSFLSLDPEAKKRIREAFVKKKKMFTL</sequence>
<keyword evidence="4" id="KW-1185">Reference proteome</keyword>
<evidence type="ECO:0000256" key="1">
    <source>
        <dbReference type="SAM" id="MobiDB-lite"/>
    </source>
</evidence>
<proteinExistence type="predicted"/>
<accession>A0A077ZVT5</accession>
<evidence type="ECO:0000313" key="4">
    <source>
        <dbReference type="Proteomes" id="UP000039865"/>
    </source>
</evidence>
<dbReference type="AlphaFoldDB" id="A0A077ZVT5"/>
<name>A0A077ZVT5_STYLE</name>
<protein>
    <submittedName>
        <fullName evidence="3">Uncharacterized protein</fullName>
    </submittedName>
</protein>
<feature type="compositionally biased region" description="Polar residues" evidence="1">
    <location>
        <begin position="273"/>
        <end position="282"/>
    </location>
</feature>